<dbReference type="GO" id="GO:0003824">
    <property type="term" value="F:catalytic activity"/>
    <property type="evidence" value="ECO:0007669"/>
    <property type="project" value="InterPro"/>
</dbReference>
<evidence type="ECO:0000256" key="1">
    <source>
        <dbReference type="SAM" id="MobiDB-lite"/>
    </source>
</evidence>
<dbReference type="PROSITE" id="PS00892">
    <property type="entry name" value="HIT_1"/>
    <property type="match status" value="1"/>
</dbReference>
<name>A0A8X6FY67_TRICU</name>
<dbReference type="InterPro" id="IPR011146">
    <property type="entry name" value="HIT-like"/>
</dbReference>
<feature type="compositionally biased region" description="Polar residues" evidence="1">
    <location>
        <begin position="14"/>
        <end position="36"/>
    </location>
</feature>
<evidence type="ECO:0000313" key="3">
    <source>
        <dbReference type="EMBL" id="GFQ91571.1"/>
    </source>
</evidence>
<proteinExistence type="predicted"/>
<dbReference type="Gene3D" id="3.30.428.10">
    <property type="entry name" value="HIT-like"/>
    <property type="match status" value="1"/>
</dbReference>
<dbReference type="InterPro" id="IPR019808">
    <property type="entry name" value="Histidine_triad_CS"/>
</dbReference>
<evidence type="ECO:0000313" key="4">
    <source>
        <dbReference type="Proteomes" id="UP000887116"/>
    </source>
</evidence>
<comment type="caution">
    <text evidence="3">The sequence shown here is derived from an EMBL/GenBank/DDBJ whole genome shotgun (WGS) entry which is preliminary data.</text>
</comment>
<sequence length="98" mass="11866">MKLESGTLEPERNWNPQHWSPEHNWNPQNWSPEQYWNPQNWSPEQYWNPQNWSPEQYWNPQNWSPEQNLINNGPDGSQSVYHLHIHVLGGRQMLWPPG</sequence>
<dbReference type="AlphaFoldDB" id="A0A8X6FY67"/>
<dbReference type="SUPFAM" id="SSF54197">
    <property type="entry name" value="HIT-like"/>
    <property type="match status" value="1"/>
</dbReference>
<dbReference type="EMBL" id="BMAO01023880">
    <property type="protein sequence ID" value="GFQ91571.1"/>
    <property type="molecule type" value="Genomic_DNA"/>
</dbReference>
<keyword evidence="4" id="KW-1185">Reference proteome</keyword>
<dbReference type="Proteomes" id="UP000887116">
    <property type="component" value="Unassembled WGS sequence"/>
</dbReference>
<dbReference type="PANTHER" id="PTHR23089">
    <property type="entry name" value="HISTIDINE TRIAD HIT PROTEIN"/>
    <property type="match status" value="1"/>
</dbReference>
<evidence type="ECO:0000259" key="2">
    <source>
        <dbReference type="Pfam" id="PF01230"/>
    </source>
</evidence>
<organism evidence="3 4">
    <name type="scientific">Trichonephila clavata</name>
    <name type="common">Joro spider</name>
    <name type="synonym">Nephila clavata</name>
    <dbReference type="NCBI Taxonomy" id="2740835"/>
    <lineage>
        <taxon>Eukaryota</taxon>
        <taxon>Metazoa</taxon>
        <taxon>Ecdysozoa</taxon>
        <taxon>Arthropoda</taxon>
        <taxon>Chelicerata</taxon>
        <taxon>Arachnida</taxon>
        <taxon>Araneae</taxon>
        <taxon>Araneomorphae</taxon>
        <taxon>Entelegynae</taxon>
        <taxon>Araneoidea</taxon>
        <taxon>Nephilidae</taxon>
        <taxon>Trichonephila</taxon>
    </lineage>
</organism>
<accession>A0A8X6FY67</accession>
<gene>
    <name evidence="3" type="ORF">TNCT_677261</name>
</gene>
<dbReference type="InterPro" id="IPR036265">
    <property type="entry name" value="HIT-like_sf"/>
</dbReference>
<feature type="domain" description="HIT" evidence="2">
    <location>
        <begin position="68"/>
        <end position="92"/>
    </location>
</feature>
<reference evidence="3" key="1">
    <citation type="submission" date="2020-07" db="EMBL/GenBank/DDBJ databases">
        <title>Multicomponent nature underlies the extraordinary mechanical properties of spider dragline silk.</title>
        <authorList>
            <person name="Kono N."/>
            <person name="Nakamura H."/>
            <person name="Mori M."/>
            <person name="Yoshida Y."/>
            <person name="Ohtoshi R."/>
            <person name="Malay A.D."/>
            <person name="Moran D.A.P."/>
            <person name="Tomita M."/>
            <person name="Numata K."/>
            <person name="Arakawa K."/>
        </authorList>
    </citation>
    <scope>NUCLEOTIDE SEQUENCE</scope>
</reference>
<dbReference type="InterPro" id="IPR001310">
    <property type="entry name" value="Histidine_triad_HIT"/>
</dbReference>
<protein>
    <recommendedName>
        <fullName evidence="2">HIT domain-containing protein</fullName>
    </recommendedName>
</protein>
<feature type="region of interest" description="Disordered" evidence="1">
    <location>
        <begin position="1"/>
        <end position="36"/>
    </location>
</feature>
<dbReference type="Pfam" id="PF01230">
    <property type="entry name" value="HIT"/>
    <property type="match status" value="1"/>
</dbReference>